<protein>
    <submittedName>
        <fullName evidence="1">NADP-dependent 3-hydroxy acid dehydrogenase YdfG</fullName>
    </submittedName>
</protein>
<reference evidence="1 2" key="1">
    <citation type="submission" date="2024-06" db="EMBL/GenBank/DDBJ databases">
        <title>Genomic Encyclopedia of Type Strains, Phase IV (KMG-IV): sequencing the most valuable type-strain genomes for metagenomic binning, comparative biology and taxonomic classification.</title>
        <authorList>
            <person name="Goeker M."/>
        </authorList>
    </citation>
    <scope>NUCLEOTIDE SEQUENCE [LARGE SCALE GENOMIC DNA]</scope>
    <source>
        <strain evidence="1 2">DSM 17809</strain>
    </source>
</reference>
<keyword evidence="2" id="KW-1185">Reference proteome</keyword>
<comment type="caution">
    <text evidence="1">The sequence shown here is derived from an EMBL/GenBank/DDBJ whole genome shotgun (WGS) entry which is preliminary data.</text>
</comment>
<evidence type="ECO:0000313" key="2">
    <source>
        <dbReference type="Proteomes" id="UP001549110"/>
    </source>
</evidence>
<evidence type="ECO:0000313" key="1">
    <source>
        <dbReference type="EMBL" id="MET3526357.1"/>
    </source>
</evidence>
<dbReference type="EMBL" id="JBEPLU010000001">
    <property type="protein sequence ID" value="MET3526357.1"/>
    <property type="molecule type" value="Genomic_DNA"/>
</dbReference>
<proteinExistence type="predicted"/>
<dbReference type="Proteomes" id="UP001549110">
    <property type="component" value="Unassembled WGS sequence"/>
</dbReference>
<gene>
    <name evidence="1" type="ORF">ABID41_001452</name>
</gene>
<organism evidence="1 2">
    <name type="scientific">Phenylobacterium koreense</name>
    <dbReference type="NCBI Taxonomy" id="266125"/>
    <lineage>
        <taxon>Bacteria</taxon>
        <taxon>Pseudomonadati</taxon>
        <taxon>Pseudomonadota</taxon>
        <taxon>Alphaproteobacteria</taxon>
        <taxon>Caulobacterales</taxon>
        <taxon>Caulobacteraceae</taxon>
        <taxon>Phenylobacterium</taxon>
    </lineage>
</organism>
<accession>A0ABV2EH46</accession>
<name>A0ABV2EH46_9CAUL</name>
<sequence>MDVRAVAEAAVMMASLPLDANVQSMTIMATKMPFVGRG</sequence>